<gene>
    <name evidence="1" type="ORF">SAMN05216206_1896</name>
</gene>
<dbReference type="EMBL" id="FOQL01000002">
    <property type="protein sequence ID" value="SFI32884.1"/>
    <property type="molecule type" value="Genomic_DNA"/>
</dbReference>
<proteinExistence type="predicted"/>
<name>A0A1I3HAZ8_9PSED</name>
<dbReference type="OrthoDB" id="1093088at2"/>
<keyword evidence="2" id="KW-1185">Reference proteome</keyword>
<dbReference type="STRING" id="425504.SAMN05216206_1896"/>
<dbReference type="RefSeq" id="WP_090241709.1">
    <property type="nucleotide sequence ID" value="NZ_FOQL01000002.1"/>
</dbReference>
<reference evidence="2" key="1">
    <citation type="submission" date="2016-10" db="EMBL/GenBank/DDBJ databases">
        <authorList>
            <person name="Varghese N."/>
            <person name="Submissions S."/>
        </authorList>
    </citation>
    <scope>NUCLEOTIDE SEQUENCE [LARGE SCALE GENOMIC DNA]</scope>
    <source>
        <strain evidence="2">LMG 24016</strain>
    </source>
</reference>
<dbReference type="Gene3D" id="1.10.3540.10">
    <property type="entry name" value="uncharacterized protein from magnetospirillum magneticum domain"/>
    <property type="match status" value="1"/>
</dbReference>
<protein>
    <submittedName>
        <fullName evidence="1">Inner membrane protein</fullName>
    </submittedName>
</protein>
<dbReference type="Proteomes" id="UP000243606">
    <property type="component" value="Unassembled WGS sequence"/>
</dbReference>
<dbReference type="Pfam" id="PF08849">
    <property type="entry name" value="BrxA"/>
    <property type="match status" value="1"/>
</dbReference>
<dbReference type="AlphaFoldDB" id="A0A1I3HAZ8"/>
<evidence type="ECO:0000313" key="1">
    <source>
        <dbReference type="EMBL" id="SFI32884.1"/>
    </source>
</evidence>
<sequence length="261" mass="29498">MSQKRYYTTQLQAGLGLLEETRQLLQVYQPGMSASQLCEAALASGRFPLVTARRLRNIVAECFAPRYMRPPHVAALLKSLADRFTTVELNQLLFIYTARANLVLADFVREVYWARYSAGRNDLQLEDARTFVANSVREGKTHKPWSETTIKRISSYLLGCCTDYGLLTTTGRNQRSIAAYRILPKVAAYLAYDLKFSGLGDNQIVSSPDWDLFGLERADVRDQLKRLSLQGLLIFQAASDVVHIGWTYKSMEELIDVIAQS</sequence>
<dbReference type="InterPro" id="IPR014948">
    <property type="entry name" value="BrxA"/>
</dbReference>
<organism evidence="1 2">
    <name type="scientific">Pseudomonas guineae</name>
    <dbReference type="NCBI Taxonomy" id="425504"/>
    <lineage>
        <taxon>Bacteria</taxon>
        <taxon>Pseudomonadati</taxon>
        <taxon>Pseudomonadota</taxon>
        <taxon>Gammaproteobacteria</taxon>
        <taxon>Pseudomonadales</taxon>
        <taxon>Pseudomonadaceae</taxon>
        <taxon>Pseudomonas</taxon>
    </lineage>
</organism>
<accession>A0A1I3HAZ8</accession>
<dbReference type="InterPro" id="IPR023137">
    <property type="entry name" value="BrxA_sf"/>
</dbReference>
<evidence type="ECO:0000313" key="2">
    <source>
        <dbReference type="Proteomes" id="UP000243606"/>
    </source>
</evidence>